<feature type="compositionally biased region" description="Basic residues" evidence="1">
    <location>
        <begin position="280"/>
        <end position="289"/>
    </location>
</feature>
<feature type="region of interest" description="Disordered" evidence="1">
    <location>
        <begin position="262"/>
        <end position="289"/>
    </location>
</feature>
<evidence type="ECO:0000313" key="3">
    <source>
        <dbReference type="EMBL" id="BCJ37585.1"/>
    </source>
</evidence>
<dbReference type="SUPFAM" id="SSF56747">
    <property type="entry name" value="Prim-pol domain"/>
    <property type="match status" value="1"/>
</dbReference>
<dbReference type="InterPro" id="IPR015330">
    <property type="entry name" value="DNA_primase/pol_bifunc_N"/>
</dbReference>
<evidence type="ECO:0000259" key="2">
    <source>
        <dbReference type="SMART" id="SM00943"/>
    </source>
</evidence>
<dbReference type="KEGG" id="atl:Athai_50880"/>
<gene>
    <name evidence="3" type="ORF">Athai_50880</name>
</gene>
<dbReference type="RefSeq" id="WP_203963773.1">
    <property type="nucleotide sequence ID" value="NZ_AP023355.1"/>
</dbReference>
<organism evidence="3 4">
    <name type="scientific">Actinocatenispora thailandica</name>
    <dbReference type="NCBI Taxonomy" id="227318"/>
    <lineage>
        <taxon>Bacteria</taxon>
        <taxon>Bacillati</taxon>
        <taxon>Actinomycetota</taxon>
        <taxon>Actinomycetes</taxon>
        <taxon>Micromonosporales</taxon>
        <taxon>Micromonosporaceae</taxon>
        <taxon>Actinocatenispora</taxon>
    </lineage>
</organism>
<sequence length="289" mass="29823">MTASSLNAALAAAQRGWRVFPLVPDAKRPAVRGWEARATTDPDRIRRCWIAGPYGVGVACGPSGLLVVDLDMPKTGEHTGSPGATGADVLARLAAQHGQPYPDSTYAVATGSGGRHLYFAAPAGRTWRNTAGRLGALIDTRASGGYVVGAGSTVGGRAYRTVTDTDPAPLPAWLAALLEPPTAPPVSATPVQLDTGRHGGYVAAAIRAEAARVRDEPDNHNGALYIAACALGQLVAGGALTEDDVRGILSDAFAVHISAEPRHHNQREAHNTISSGLKAGAKRPRTVAA</sequence>
<reference evidence="3 4" key="1">
    <citation type="submission" date="2020-08" db="EMBL/GenBank/DDBJ databases">
        <title>Whole genome shotgun sequence of Actinocatenispora thailandica NBRC 105041.</title>
        <authorList>
            <person name="Komaki H."/>
            <person name="Tamura T."/>
        </authorList>
    </citation>
    <scope>NUCLEOTIDE SEQUENCE [LARGE SCALE GENOMIC DNA]</scope>
    <source>
        <strain evidence="3 4">NBRC 105041</strain>
    </source>
</reference>
<protein>
    <recommendedName>
        <fullName evidence="2">DNA primase/polymerase bifunctional N-terminal domain-containing protein</fullName>
    </recommendedName>
</protein>
<proteinExistence type="predicted"/>
<dbReference type="CDD" id="cd04859">
    <property type="entry name" value="Prim_Pol"/>
    <property type="match status" value="1"/>
</dbReference>
<feature type="domain" description="DNA primase/polymerase bifunctional N-terminal" evidence="2">
    <location>
        <begin position="9"/>
        <end position="174"/>
    </location>
</feature>
<evidence type="ECO:0000313" key="4">
    <source>
        <dbReference type="Proteomes" id="UP000611640"/>
    </source>
</evidence>
<dbReference type="Proteomes" id="UP000611640">
    <property type="component" value="Chromosome"/>
</dbReference>
<accession>A0A7R7DTP6</accession>
<name>A0A7R7DTP6_9ACTN</name>
<evidence type="ECO:0000256" key="1">
    <source>
        <dbReference type="SAM" id="MobiDB-lite"/>
    </source>
</evidence>
<dbReference type="Pfam" id="PF09250">
    <property type="entry name" value="Prim-Pol"/>
    <property type="match status" value="1"/>
</dbReference>
<dbReference type="EMBL" id="AP023355">
    <property type="protein sequence ID" value="BCJ37585.1"/>
    <property type="molecule type" value="Genomic_DNA"/>
</dbReference>
<keyword evidence="4" id="KW-1185">Reference proteome</keyword>
<dbReference type="SMART" id="SM00943">
    <property type="entry name" value="Prim-Pol"/>
    <property type="match status" value="1"/>
</dbReference>
<dbReference type="AlphaFoldDB" id="A0A7R7DTP6"/>